<dbReference type="RefSeq" id="WP_072242885.1">
    <property type="nucleotide sequence ID" value="NZ_CYHA01000005.1"/>
</dbReference>
<gene>
    <name evidence="2" type="ORF">Ga0061063_2292</name>
</gene>
<evidence type="ECO:0000259" key="1">
    <source>
        <dbReference type="Pfam" id="PF02589"/>
    </source>
</evidence>
<dbReference type="OrthoDB" id="9794187at2"/>
<evidence type="ECO:0000313" key="2">
    <source>
        <dbReference type="EMBL" id="CUA85182.1"/>
    </source>
</evidence>
<keyword evidence="3" id="KW-1185">Reference proteome</keyword>
<evidence type="ECO:0000313" key="3">
    <source>
        <dbReference type="Proteomes" id="UP000243535"/>
    </source>
</evidence>
<dbReference type="Proteomes" id="UP000243535">
    <property type="component" value="Unassembled WGS sequence"/>
</dbReference>
<dbReference type="Gene3D" id="3.40.50.10420">
    <property type="entry name" value="NagB/RpiA/CoA transferase-like"/>
    <property type="match status" value="1"/>
</dbReference>
<dbReference type="PANTHER" id="PTHR43682">
    <property type="entry name" value="LACTATE UTILIZATION PROTEIN C"/>
    <property type="match status" value="1"/>
</dbReference>
<name>A0A0K6H2H5_9NEIS</name>
<organism evidence="2 3">
    <name type="scientific">Gulbenkiania indica</name>
    <dbReference type="NCBI Taxonomy" id="375574"/>
    <lineage>
        <taxon>Bacteria</taxon>
        <taxon>Pseudomonadati</taxon>
        <taxon>Pseudomonadota</taxon>
        <taxon>Betaproteobacteria</taxon>
        <taxon>Neisseriales</taxon>
        <taxon>Chromobacteriaceae</taxon>
        <taxon>Gulbenkiania</taxon>
    </lineage>
</organism>
<reference evidence="3" key="1">
    <citation type="submission" date="2015-08" db="EMBL/GenBank/DDBJ databases">
        <authorList>
            <person name="Varghese N."/>
        </authorList>
    </citation>
    <scope>NUCLEOTIDE SEQUENCE [LARGE SCALE GENOMIC DNA]</scope>
    <source>
        <strain evidence="3">DSM 17901</strain>
    </source>
</reference>
<feature type="domain" description="LUD" evidence="1">
    <location>
        <begin position="91"/>
        <end position="188"/>
    </location>
</feature>
<dbReference type="SUPFAM" id="SSF100950">
    <property type="entry name" value="NagB/RpiA/CoA transferase-like"/>
    <property type="match status" value="1"/>
</dbReference>
<dbReference type="AlphaFoldDB" id="A0A0K6H2H5"/>
<dbReference type="InterPro" id="IPR024185">
    <property type="entry name" value="FTHF_cligase-like_sf"/>
</dbReference>
<dbReference type="EMBL" id="CYHA01000005">
    <property type="protein sequence ID" value="CUA85182.1"/>
    <property type="molecule type" value="Genomic_DNA"/>
</dbReference>
<dbReference type="InterPro" id="IPR037171">
    <property type="entry name" value="NagB/RpiA_transferase-like"/>
</dbReference>
<dbReference type="PANTHER" id="PTHR43682:SF1">
    <property type="entry name" value="LACTATE UTILIZATION PROTEIN C"/>
    <property type="match status" value="1"/>
</dbReference>
<protein>
    <submittedName>
        <fullName evidence="2">Uncharacterized ACR, YkgG family COG1556</fullName>
    </submittedName>
</protein>
<proteinExistence type="predicted"/>
<sequence length="188" mass="20615">MTSRDAILARLRQNRPQGPTLPDIHAVPFLGFEDRFAAFAGLIRNLGGEAVQLAEGESVLDHVRARWPDHGRLVDLTSANLPQPVRPHDWNDVDVAVVPGELAVAESAAVWVSHPDNTFRSLYFLTQKLVLVVPRAAIVDNMRDAYARIRFREHGFGAFISGSSRTADIEQSLVMGAHGAMAALVIFV</sequence>
<dbReference type="STRING" id="375574.GCA_001418035_02077"/>
<dbReference type="InterPro" id="IPR003741">
    <property type="entry name" value="LUD_dom"/>
</dbReference>
<accession>A0A0K6H2H5</accession>
<dbReference type="Pfam" id="PF02589">
    <property type="entry name" value="LUD_dom"/>
    <property type="match status" value="1"/>
</dbReference>